<gene>
    <name evidence="1" type="ORF">MLD38_000224</name>
</gene>
<name>A0ACB9S900_9MYRT</name>
<comment type="caution">
    <text evidence="1">The sequence shown here is derived from an EMBL/GenBank/DDBJ whole genome shotgun (WGS) entry which is preliminary data.</text>
</comment>
<keyword evidence="2" id="KW-1185">Reference proteome</keyword>
<organism evidence="1 2">
    <name type="scientific">Melastoma candidum</name>
    <dbReference type="NCBI Taxonomy" id="119954"/>
    <lineage>
        <taxon>Eukaryota</taxon>
        <taxon>Viridiplantae</taxon>
        <taxon>Streptophyta</taxon>
        <taxon>Embryophyta</taxon>
        <taxon>Tracheophyta</taxon>
        <taxon>Spermatophyta</taxon>
        <taxon>Magnoliopsida</taxon>
        <taxon>eudicotyledons</taxon>
        <taxon>Gunneridae</taxon>
        <taxon>Pentapetalae</taxon>
        <taxon>rosids</taxon>
        <taxon>malvids</taxon>
        <taxon>Myrtales</taxon>
        <taxon>Melastomataceae</taxon>
        <taxon>Melastomatoideae</taxon>
        <taxon>Melastomateae</taxon>
        <taxon>Melastoma</taxon>
    </lineage>
</organism>
<evidence type="ECO:0000313" key="1">
    <source>
        <dbReference type="EMBL" id="KAI4387825.1"/>
    </source>
</evidence>
<accession>A0ACB9S900</accession>
<protein>
    <submittedName>
        <fullName evidence="1">Uncharacterized protein</fullName>
    </submittedName>
</protein>
<dbReference type="EMBL" id="CM042880">
    <property type="protein sequence ID" value="KAI4387825.1"/>
    <property type="molecule type" value="Genomic_DNA"/>
</dbReference>
<reference evidence="2" key="1">
    <citation type="journal article" date="2023" name="Front. Plant Sci.">
        <title>Chromosomal-level genome assembly of Melastoma candidum provides insights into trichome evolution.</title>
        <authorList>
            <person name="Zhong Y."/>
            <person name="Wu W."/>
            <person name="Sun C."/>
            <person name="Zou P."/>
            <person name="Liu Y."/>
            <person name="Dai S."/>
            <person name="Zhou R."/>
        </authorList>
    </citation>
    <scope>NUCLEOTIDE SEQUENCE [LARGE SCALE GENOMIC DNA]</scope>
</reference>
<sequence length="75" mass="8322">MPPPPPPPKFSASRPAKEGILQNRSPEKISGPIPNTLVKLMEYGEEDDEDVDEDGKESLVCKSDAKMTPKPFWEV</sequence>
<dbReference type="Proteomes" id="UP001057402">
    <property type="component" value="Chromosome 1"/>
</dbReference>
<evidence type="ECO:0000313" key="2">
    <source>
        <dbReference type="Proteomes" id="UP001057402"/>
    </source>
</evidence>
<proteinExistence type="predicted"/>